<dbReference type="EMBL" id="JAOYFB010000037">
    <property type="protein sequence ID" value="KAK4022245.1"/>
    <property type="molecule type" value="Genomic_DNA"/>
</dbReference>
<proteinExistence type="predicted"/>
<gene>
    <name evidence="1" type="ORF">OUZ56_007724</name>
</gene>
<sequence>MAFERNGQNSSRCRQISNGIKAFESVVIERERERIYRDALSLQRCNHLIIQPRYSRGCMMERFSVMMTAFRDFLPII</sequence>
<comment type="caution">
    <text evidence="1">The sequence shown here is derived from an EMBL/GenBank/DDBJ whole genome shotgun (WGS) entry which is preliminary data.</text>
</comment>
<name>A0ABR0AAS9_9CRUS</name>
<organism evidence="1 2">
    <name type="scientific">Daphnia magna</name>
    <dbReference type="NCBI Taxonomy" id="35525"/>
    <lineage>
        <taxon>Eukaryota</taxon>
        <taxon>Metazoa</taxon>
        <taxon>Ecdysozoa</taxon>
        <taxon>Arthropoda</taxon>
        <taxon>Crustacea</taxon>
        <taxon>Branchiopoda</taxon>
        <taxon>Diplostraca</taxon>
        <taxon>Cladocera</taxon>
        <taxon>Anomopoda</taxon>
        <taxon>Daphniidae</taxon>
        <taxon>Daphnia</taxon>
    </lineage>
</organism>
<protein>
    <submittedName>
        <fullName evidence="1">Uncharacterized protein</fullName>
    </submittedName>
</protein>
<dbReference type="Proteomes" id="UP001234178">
    <property type="component" value="Unassembled WGS sequence"/>
</dbReference>
<evidence type="ECO:0000313" key="1">
    <source>
        <dbReference type="EMBL" id="KAK4022245.1"/>
    </source>
</evidence>
<keyword evidence="2" id="KW-1185">Reference proteome</keyword>
<evidence type="ECO:0000313" key="2">
    <source>
        <dbReference type="Proteomes" id="UP001234178"/>
    </source>
</evidence>
<reference evidence="1 2" key="1">
    <citation type="journal article" date="2023" name="Nucleic Acids Res.">
        <title>The hologenome of Daphnia magna reveals possible DNA methylation and microbiome-mediated evolution of the host genome.</title>
        <authorList>
            <person name="Chaturvedi A."/>
            <person name="Li X."/>
            <person name="Dhandapani V."/>
            <person name="Marshall H."/>
            <person name="Kissane S."/>
            <person name="Cuenca-Cambronero M."/>
            <person name="Asole G."/>
            <person name="Calvet F."/>
            <person name="Ruiz-Romero M."/>
            <person name="Marangio P."/>
            <person name="Guigo R."/>
            <person name="Rago D."/>
            <person name="Mirbahai L."/>
            <person name="Eastwood N."/>
            <person name="Colbourne J.K."/>
            <person name="Zhou J."/>
            <person name="Mallon E."/>
            <person name="Orsini L."/>
        </authorList>
    </citation>
    <scope>NUCLEOTIDE SEQUENCE [LARGE SCALE GENOMIC DNA]</scope>
    <source>
        <strain evidence="1">LRV0_1</strain>
    </source>
</reference>
<accession>A0ABR0AAS9</accession>